<dbReference type="KEGG" id="hbs:IPV69_13115"/>
<dbReference type="RefSeq" id="WP_206295568.1">
    <property type="nucleotide sequence ID" value="NZ_CP063458.1"/>
</dbReference>
<dbReference type="Proteomes" id="UP000593765">
    <property type="component" value="Chromosome"/>
</dbReference>
<dbReference type="SUPFAM" id="SSF46626">
    <property type="entry name" value="Cytochrome c"/>
    <property type="match status" value="1"/>
</dbReference>
<organism evidence="4 5">
    <name type="scientific">Humisphaera borealis</name>
    <dbReference type="NCBI Taxonomy" id="2807512"/>
    <lineage>
        <taxon>Bacteria</taxon>
        <taxon>Pseudomonadati</taxon>
        <taxon>Planctomycetota</taxon>
        <taxon>Phycisphaerae</taxon>
        <taxon>Tepidisphaerales</taxon>
        <taxon>Tepidisphaeraceae</taxon>
        <taxon>Humisphaera</taxon>
    </lineage>
</organism>
<dbReference type="AlphaFoldDB" id="A0A7M2X394"/>
<name>A0A7M2X394_9BACT</name>
<dbReference type="Pfam" id="PF07635">
    <property type="entry name" value="PSCyt1"/>
    <property type="match status" value="1"/>
</dbReference>
<dbReference type="PANTHER" id="PTHR35889:SF3">
    <property type="entry name" value="F-BOX DOMAIN-CONTAINING PROTEIN"/>
    <property type="match status" value="1"/>
</dbReference>
<dbReference type="PANTHER" id="PTHR35889">
    <property type="entry name" value="CYCLOINULO-OLIGOSACCHARIDE FRUCTANOTRANSFERASE-RELATED"/>
    <property type="match status" value="1"/>
</dbReference>
<feature type="domain" description="DUF1549" evidence="1">
    <location>
        <begin position="159"/>
        <end position="365"/>
    </location>
</feature>
<dbReference type="InterPro" id="IPR022655">
    <property type="entry name" value="DUF1553"/>
</dbReference>
<reference evidence="4 5" key="1">
    <citation type="submission" date="2020-10" db="EMBL/GenBank/DDBJ databases">
        <title>Wide distribution of Phycisphaera-like planctomycetes from WD2101 soil group in peatlands and genome analysis of the first cultivated representative.</title>
        <authorList>
            <person name="Dedysh S.N."/>
            <person name="Beletsky A.V."/>
            <person name="Ivanova A."/>
            <person name="Kulichevskaya I.S."/>
            <person name="Suzina N.E."/>
            <person name="Philippov D.A."/>
            <person name="Rakitin A.L."/>
            <person name="Mardanov A.V."/>
            <person name="Ravin N.V."/>
        </authorList>
    </citation>
    <scope>NUCLEOTIDE SEQUENCE [LARGE SCALE GENOMIC DNA]</scope>
    <source>
        <strain evidence="4 5">M1803</strain>
    </source>
</reference>
<protein>
    <submittedName>
        <fullName evidence="4">PSD1 domain-containing protein</fullName>
    </submittedName>
</protein>
<feature type="domain" description="DUF1553" evidence="2">
    <location>
        <begin position="729"/>
        <end position="995"/>
    </location>
</feature>
<accession>A0A7M2X394</accession>
<dbReference type="Pfam" id="PF07587">
    <property type="entry name" value="PSD1"/>
    <property type="match status" value="1"/>
</dbReference>
<keyword evidence="5" id="KW-1185">Reference proteome</keyword>
<evidence type="ECO:0000259" key="1">
    <source>
        <dbReference type="Pfam" id="PF07583"/>
    </source>
</evidence>
<dbReference type="GO" id="GO:0020037">
    <property type="term" value="F:heme binding"/>
    <property type="evidence" value="ECO:0007669"/>
    <property type="project" value="InterPro"/>
</dbReference>
<dbReference type="InterPro" id="IPR036909">
    <property type="entry name" value="Cyt_c-like_dom_sf"/>
</dbReference>
<evidence type="ECO:0000313" key="5">
    <source>
        <dbReference type="Proteomes" id="UP000593765"/>
    </source>
</evidence>
<dbReference type="InterPro" id="IPR011429">
    <property type="entry name" value="Cyt_c_Planctomycete-type"/>
</dbReference>
<gene>
    <name evidence="4" type="ORF">IPV69_13115</name>
</gene>
<dbReference type="InterPro" id="IPR011444">
    <property type="entry name" value="DUF1549"/>
</dbReference>
<proteinExistence type="predicted"/>
<evidence type="ECO:0000259" key="3">
    <source>
        <dbReference type="Pfam" id="PF07635"/>
    </source>
</evidence>
<dbReference type="Pfam" id="PF07583">
    <property type="entry name" value="PSCyt2"/>
    <property type="match status" value="1"/>
</dbReference>
<feature type="domain" description="Cytochrome C Planctomycete-type" evidence="3">
    <location>
        <begin position="50"/>
        <end position="109"/>
    </location>
</feature>
<evidence type="ECO:0000259" key="2">
    <source>
        <dbReference type="Pfam" id="PF07587"/>
    </source>
</evidence>
<dbReference type="EMBL" id="CP063458">
    <property type="protein sequence ID" value="QOV92236.1"/>
    <property type="molecule type" value="Genomic_DNA"/>
</dbReference>
<sequence>MHRSLIGFVALTCVGLSGGRVFAADIAHDGPLPERVQFNRDIRPILSENCFACHGFDQKKRKADLRLDTRAGLTHKIDAGVPVVAGKPAESLVYQRVMTADAEEIMPPPASKKTLTERQKSLLKKWIEQGAAWEDHWSFVPVARPAVPQAGDGNWVRNPIDAFVLERLKKEGLAPSPEADKTTLIRRLTLDLTGLPPTTKDVDDFLADNAPDAYEKVVDRLLSSVRYGERMAMDWLDAARYADTHGYHIDAGRDMTRWREWVINAFHTNKPYDQFTVEQLAGDLLPNATLEQKVASGFNRNHMVNFEGGAIAEEYRTAYVLDRVNTTGTVFLGLSVACTQCHDHKYDPITQKEYYQLYAFFNTIDERGLDGSKGNAAPMVSAPTAEQQKALEALSARVAAAERKLAGPLADADAAQAEWEASLPAESKTKLTWTAADAVDMKSAGRATLTQQADKSILATDRNPAKETYTVTLAIPAGLKKVTGVRLEALPDKSLAAGGPGRSPNGNMVMTDFTVGVSRGEKASPAPVKIAKAVASFAQDTFPIDNAIDANPTSGWAIYPEVGKAHEAVFELAEPVGSALADAANAPRPQLVIKLAFNTTFGQHQLGKFRLSLTDAPSPTKAGNTPANVAAILASPSEKRSEPQRNALRDYFRQSVWAGGKAVVAEIAEAKKARDELVASVPTSMVMQEMANPRDTFILMRGEYDKPGEKVTPGLPAFLPPLPKDQPMNRLGFARWLIDRQHPLTSRVTVNRYWQMVFGVGLVKTSEDFGSQGELPSHPELLDWLAAEFIETGWDVRRLMRTYVTSSTYRQRSAVTPELHGRDPENRLLARGSRYRLQAEVIRDQALAASGLLNGKVGGQSVSPYQPAGLWEELMSRGDGAKWSAQVYVQSKGEDLYRRTMYTFWKRTSPPPTLSTFDAPDRETCTVRRGRTNTPLQALILMNDPTYVEASRKLAERLMSEPPATASDADRITFAFRQVLGRSPKDAEAAVLKSVIDKQRAKFAADLPAAAKLLSVGESGRNEKLNPADLAAWATMCSVILNLDEAVTRG</sequence>
<evidence type="ECO:0000313" key="4">
    <source>
        <dbReference type="EMBL" id="QOV92236.1"/>
    </source>
</evidence>
<dbReference type="GO" id="GO:0009055">
    <property type="term" value="F:electron transfer activity"/>
    <property type="evidence" value="ECO:0007669"/>
    <property type="project" value="InterPro"/>
</dbReference>